<evidence type="ECO:0000256" key="4">
    <source>
        <dbReference type="ARBA" id="ARBA00022729"/>
    </source>
</evidence>
<feature type="signal peptide" evidence="7">
    <location>
        <begin position="1"/>
        <end position="19"/>
    </location>
</feature>
<evidence type="ECO:0000256" key="2">
    <source>
        <dbReference type="ARBA" id="ARBA00010333"/>
    </source>
</evidence>
<protein>
    <submittedName>
        <fullName evidence="9">Histidine transport system substrate-binding protein</fullName>
    </submittedName>
</protein>
<dbReference type="AlphaFoldDB" id="A0A1Y6C7Q5"/>
<dbReference type="PROSITE" id="PS01039">
    <property type="entry name" value="SBP_BACTERIAL_3"/>
    <property type="match status" value="1"/>
</dbReference>
<evidence type="ECO:0000256" key="3">
    <source>
        <dbReference type="ARBA" id="ARBA00022448"/>
    </source>
</evidence>
<dbReference type="CDD" id="cd13703">
    <property type="entry name" value="PBP2_HisJ_LAO"/>
    <property type="match status" value="1"/>
</dbReference>
<gene>
    <name evidence="9" type="ORF">SAMN02745746_03632</name>
</gene>
<dbReference type="InterPro" id="IPR001638">
    <property type="entry name" value="Solute-binding_3/MltF_N"/>
</dbReference>
<evidence type="ECO:0000256" key="1">
    <source>
        <dbReference type="ARBA" id="ARBA00004418"/>
    </source>
</evidence>
<evidence type="ECO:0000256" key="5">
    <source>
        <dbReference type="ARBA" id="ARBA00022764"/>
    </source>
</evidence>
<dbReference type="Pfam" id="PF00497">
    <property type="entry name" value="SBP_bac_3"/>
    <property type="match status" value="1"/>
</dbReference>
<dbReference type="InterPro" id="IPR018313">
    <property type="entry name" value="SBP_3_CS"/>
</dbReference>
<dbReference type="InterPro" id="IPR005768">
    <property type="entry name" value="Lys_Arg_Orn-bd"/>
</dbReference>
<organism evidence="9 10">
    <name type="scientific">Pseudogulbenkiania subflava DSM 22618</name>
    <dbReference type="NCBI Taxonomy" id="1123014"/>
    <lineage>
        <taxon>Bacteria</taxon>
        <taxon>Pseudomonadati</taxon>
        <taxon>Pseudomonadota</taxon>
        <taxon>Betaproteobacteria</taxon>
        <taxon>Neisseriales</taxon>
        <taxon>Chromobacteriaceae</taxon>
        <taxon>Pseudogulbenkiania</taxon>
    </lineage>
</organism>
<dbReference type="PANTHER" id="PTHR35936:SF13">
    <property type="entry name" value="HISTIDINE-BINDING PERIPLASMIC PROTEIN"/>
    <property type="match status" value="1"/>
</dbReference>
<evidence type="ECO:0000313" key="10">
    <source>
        <dbReference type="Proteomes" id="UP000192920"/>
    </source>
</evidence>
<feature type="chain" id="PRO_5012712256" evidence="7">
    <location>
        <begin position="20"/>
        <end position="255"/>
    </location>
</feature>
<comment type="similarity">
    <text evidence="2 6">Belongs to the bacterial solute-binding protein 3 family.</text>
</comment>
<dbReference type="EMBL" id="FXAG01000026">
    <property type="protein sequence ID" value="SMF49302.1"/>
    <property type="molecule type" value="Genomic_DNA"/>
</dbReference>
<evidence type="ECO:0000256" key="6">
    <source>
        <dbReference type="RuleBase" id="RU003744"/>
    </source>
</evidence>
<keyword evidence="3" id="KW-0813">Transport</keyword>
<evidence type="ECO:0000256" key="7">
    <source>
        <dbReference type="SAM" id="SignalP"/>
    </source>
</evidence>
<name>A0A1Y6C7Q5_9NEIS</name>
<dbReference type="NCBIfam" id="TIGR01096">
    <property type="entry name" value="3A0103s03R"/>
    <property type="match status" value="1"/>
</dbReference>
<keyword evidence="4 7" id="KW-0732">Signal</keyword>
<proteinExistence type="inferred from homology"/>
<feature type="domain" description="Solute-binding protein family 3/N-terminal" evidence="8">
    <location>
        <begin position="24"/>
        <end position="253"/>
    </location>
</feature>
<dbReference type="GO" id="GO:0030288">
    <property type="term" value="C:outer membrane-bounded periplasmic space"/>
    <property type="evidence" value="ECO:0007669"/>
    <property type="project" value="InterPro"/>
</dbReference>
<dbReference type="PANTHER" id="PTHR35936">
    <property type="entry name" value="MEMBRANE-BOUND LYTIC MUREIN TRANSGLYCOSYLASE F"/>
    <property type="match status" value="1"/>
</dbReference>
<dbReference type="SUPFAM" id="SSF53850">
    <property type="entry name" value="Periplasmic binding protein-like II"/>
    <property type="match status" value="1"/>
</dbReference>
<dbReference type="RefSeq" id="WP_085277639.1">
    <property type="nucleotide sequence ID" value="NZ_FXAG01000026.1"/>
</dbReference>
<dbReference type="SMART" id="SM00062">
    <property type="entry name" value="PBPb"/>
    <property type="match status" value="1"/>
</dbReference>
<reference evidence="10" key="1">
    <citation type="submission" date="2017-04" db="EMBL/GenBank/DDBJ databases">
        <authorList>
            <person name="Varghese N."/>
            <person name="Submissions S."/>
        </authorList>
    </citation>
    <scope>NUCLEOTIDE SEQUENCE [LARGE SCALE GENOMIC DNA]</scope>
    <source>
        <strain evidence="10">DSM 22618</strain>
    </source>
</reference>
<comment type="subcellular location">
    <subcellularLocation>
        <location evidence="1">Periplasm</location>
    </subcellularLocation>
</comment>
<sequence>MRKLALATMLACAASGAMAKDWNVIRFGVNPSYAPFESKATDGKLVGFDIDLGNAICDKLKAKCVWVENAWDGIIPALKAKKFDAILSSMAVTEKRLAQVAFTDKIYNVPPRLVARKDSGFQPTAEALKGKRIGVEQGSTAETYAKTYWEPKGVAVMSYQNQDLVYQDLTAGRLDAAFQSSVQAELGFLKSSAGHGYAFAGAGVADSKTLGVGAAIGLRKEDTDLAQRINTALADMHKDGTYQRLAKKYFSFDIY</sequence>
<evidence type="ECO:0000259" key="8">
    <source>
        <dbReference type="SMART" id="SM00062"/>
    </source>
</evidence>
<keyword evidence="10" id="KW-1185">Reference proteome</keyword>
<keyword evidence="5" id="KW-0574">Periplasm</keyword>
<evidence type="ECO:0000313" key="9">
    <source>
        <dbReference type="EMBL" id="SMF49302.1"/>
    </source>
</evidence>
<dbReference type="Proteomes" id="UP000192920">
    <property type="component" value="Unassembled WGS sequence"/>
</dbReference>
<dbReference type="Gene3D" id="3.40.190.10">
    <property type="entry name" value="Periplasmic binding protein-like II"/>
    <property type="match status" value="2"/>
</dbReference>
<dbReference type="STRING" id="1123014.SAMN02745746_03632"/>
<accession>A0A1Y6C7Q5</accession>